<gene>
    <name evidence="5" type="ORF">MARPO_0085s0017</name>
</gene>
<dbReference type="InterPro" id="IPR036354">
    <property type="entry name" value="Prot_inh_pot1_sf"/>
</dbReference>
<keyword evidence="2" id="KW-0646">Protease inhibitor</keyword>
<sequence>MSGGSFVKWILLLTLMSHTTRIMCASLPKDFGGSKRNAWPEYKGLEVDAVLDLLKQEDPKNNVFVQRPDSYTTRPRPSAPVNLSQDIWLYPDANGIVAIIPKRGLEHHSPVSGWTELVGTDWREAKAAILREIIGVLVVYGREGFPRTKDFNFNRVFLEVGPDGKVATAPKLG</sequence>
<dbReference type="Gramene" id="Mp3g10100.1">
    <property type="protein sequence ID" value="Mp3g10100.1.cds"/>
    <property type="gene ID" value="Mp3g10100"/>
</dbReference>
<protein>
    <submittedName>
        <fullName evidence="5">Uncharacterized protein</fullName>
    </submittedName>
</protein>
<keyword evidence="3" id="KW-0722">Serine protease inhibitor</keyword>
<organism evidence="5 6">
    <name type="scientific">Marchantia polymorpha</name>
    <name type="common">Common liverwort</name>
    <name type="synonym">Marchantia aquatica</name>
    <dbReference type="NCBI Taxonomy" id="3197"/>
    <lineage>
        <taxon>Eukaryota</taxon>
        <taxon>Viridiplantae</taxon>
        <taxon>Streptophyta</taxon>
        <taxon>Embryophyta</taxon>
        <taxon>Marchantiophyta</taxon>
        <taxon>Marchantiopsida</taxon>
        <taxon>Marchantiidae</taxon>
        <taxon>Marchantiales</taxon>
        <taxon>Marchantiaceae</taxon>
        <taxon>Marchantia</taxon>
    </lineage>
</organism>
<dbReference type="InterPro" id="IPR000864">
    <property type="entry name" value="Prot_inh_pot1"/>
</dbReference>
<feature type="signal peptide" evidence="4">
    <location>
        <begin position="1"/>
        <end position="24"/>
    </location>
</feature>
<comment type="similarity">
    <text evidence="1">Belongs to the protease inhibitor I13 (potato type I serine protease inhibitor) family.</text>
</comment>
<evidence type="ECO:0000256" key="4">
    <source>
        <dbReference type="SAM" id="SignalP"/>
    </source>
</evidence>
<accession>A0A2R6WIX3</accession>
<evidence type="ECO:0000313" key="6">
    <source>
        <dbReference type="Proteomes" id="UP000244005"/>
    </source>
</evidence>
<keyword evidence="6" id="KW-1185">Reference proteome</keyword>
<proteinExistence type="inferred from homology"/>
<dbReference type="EMBL" id="KZ772757">
    <property type="protein sequence ID" value="PTQ33794.1"/>
    <property type="molecule type" value="Genomic_DNA"/>
</dbReference>
<name>A0A2R6WIX3_MARPO</name>
<dbReference type="PANTHER" id="PTHR33091">
    <property type="entry name" value="PROTEIN, PUTATIVE, EXPRESSED-RELATED"/>
    <property type="match status" value="1"/>
</dbReference>
<dbReference type="Gene3D" id="3.30.10.10">
    <property type="entry name" value="Trypsin Inhibitor V, subunit A"/>
    <property type="match status" value="1"/>
</dbReference>
<evidence type="ECO:0000256" key="3">
    <source>
        <dbReference type="ARBA" id="ARBA00022900"/>
    </source>
</evidence>
<evidence type="ECO:0000256" key="1">
    <source>
        <dbReference type="ARBA" id="ARBA00008210"/>
    </source>
</evidence>
<dbReference type="OrthoDB" id="10283709at2759"/>
<dbReference type="SUPFAM" id="SSF54654">
    <property type="entry name" value="CI-2 family of serine protease inhibitors"/>
    <property type="match status" value="2"/>
</dbReference>
<evidence type="ECO:0000313" key="5">
    <source>
        <dbReference type="EMBL" id="PTQ33794.1"/>
    </source>
</evidence>
<evidence type="ECO:0000256" key="2">
    <source>
        <dbReference type="ARBA" id="ARBA00022690"/>
    </source>
</evidence>
<dbReference type="GO" id="GO:0009611">
    <property type="term" value="P:response to wounding"/>
    <property type="evidence" value="ECO:0007669"/>
    <property type="project" value="InterPro"/>
</dbReference>
<dbReference type="Pfam" id="PF00280">
    <property type="entry name" value="potato_inhibit"/>
    <property type="match status" value="1"/>
</dbReference>
<feature type="chain" id="PRO_5015310064" evidence="4">
    <location>
        <begin position="25"/>
        <end position="173"/>
    </location>
</feature>
<dbReference type="PANTHER" id="PTHR33091:SF29">
    <property type="entry name" value="SUBTILISIN INHIBITOR 1"/>
    <property type="match status" value="1"/>
</dbReference>
<dbReference type="OMA" id="SHTTRIM"/>
<dbReference type="AlphaFoldDB" id="A0A2R6WIX3"/>
<dbReference type="GO" id="GO:0004867">
    <property type="term" value="F:serine-type endopeptidase inhibitor activity"/>
    <property type="evidence" value="ECO:0007669"/>
    <property type="project" value="UniProtKB-KW"/>
</dbReference>
<keyword evidence="4" id="KW-0732">Signal</keyword>
<reference evidence="6" key="1">
    <citation type="journal article" date="2017" name="Cell">
        <title>Insights into land plant evolution garnered from the Marchantia polymorpha genome.</title>
        <authorList>
            <person name="Bowman J.L."/>
            <person name="Kohchi T."/>
            <person name="Yamato K.T."/>
            <person name="Jenkins J."/>
            <person name="Shu S."/>
            <person name="Ishizaki K."/>
            <person name="Yamaoka S."/>
            <person name="Nishihama R."/>
            <person name="Nakamura Y."/>
            <person name="Berger F."/>
            <person name="Adam C."/>
            <person name="Aki S.S."/>
            <person name="Althoff F."/>
            <person name="Araki T."/>
            <person name="Arteaga-Vazquez M.A."/>
            <person name="Balasubrmanian S."/>
            <person name="Barry K."/>
            <person name="Bauer D."/>
            <person name="Boehm C.R."/>
            <person name="Briginshaw L."/>
            <person name="Caballero-Perez J."/>
            <person name="Catarino B."/>
            <person name="Chen F."/>
            <person name="Chiyoda S."/>
            <person name="Chovatia M."/>
            <person name="Davies K.M."/>
            <person name="Delmans M."/>
            <person name="Demura T."/>
            <person name="Dierschke T."/>
            <person name="Dolan L."/>
            <person name="Dorantes-Acosta A.E."/>
            <person name="Eklund D.M."/>
            <person name="Florent S.N."/>
            <person name="Flores-Sandoval E."/>
            <person name="Fujiyama A."/>
            <person name="Fukuzawa H."/>
            <person name="Galik B."/>
            <person name="Grimanelli D."/>
            <person name="Grimwood J."/>
            <person name="Grossniklaus U."/>
            <person name="Hamada T."/>
            <person name="Haseloff J."/>
            <person name="Hetherington A.J."/>
            <person name="Higo A."/>
            <person name="Hirakawa Y."/>
            <person name="Hundley H.N."/>
            <person name="Ikeda Y."/>
            <person name="Inoue K."/>
            <person name="Inoue S.I."/>
            <person name="Ishida S."/>
            <person name="Jia Q."/>
            <person name="Kakita M."/>
            <person name="Kanazawa T."/>
            <person name="Kawai Y."/>
            <person name="Kawashima T."/>
            <person name="Kennedy M."/>
            <person name="Kinose K."/>
            <person name="Kinoshita T."/>
            <person name="Kohara Y."/>
            <person name="Koide E."/>
            <person name="Komatsu K."/>
            <person name="Kopischke S."/>
            <person name="Kubo M."/>
            <person name="Kyozuka J."/>
            <person name="Lagercrantz U."/>
            <person name="Lin S.S."/>
            <person name="Lindquist E."/>
            <person name="Lipzen A.M."/>
            <person name="Lu C.W."/>
            <person name="De Luna E."/>
            <person name="Martienssen R.A."/>
            <person name="Minamino N."/>
            <person name="Mizutani M."/>
            <person name="Mizutani M."/>
            <person name="Mochizuki N."/>
            <person name="Monte I."/>
            <person name="Mosher R."/>
            <person name="Nagasaki H."/>
            <person name="Nakagami H."/>
            <person name="Naramoto S."/>
            <person name="Nishitani K."/>
            <person name="Ohtani M."/>
            <person name="Okamoto T."/>
            <person name="Okumura M."/>
            <person name="Phillips J."/>
            <person name="Pollak B."/>
            <person name="Reinders A."/>
            <person name="Rovekamp M."/>
            <person name="Sano R."/>
            <person name="Sawa S."/>
            <person name="Schmid M.W."/>
            <person name="Shirakawa M."/>
            <person name="Solano R."/>
            <person name="Spunde A."/>
            <person name="Suetsugu N."/>
            <person name="Sugano S."/>
            <person name="Sugiyama A."/>
            <person name="Sun R."/>
            <person name="Suzuki Y."/>
            <person name="Takenaka M."/>
            <person name="Takezawa D."/>
            <person name="Tomogane H."/>
            <person name="Tsuzuki M."/>
            <person name="Ueda T."/>
            <person name="Umeda M."/>
            <person name="Ward J.M."/>
            <person name="Watanabe Y."/>
            <person name="Yazaki K."/>
            <person name="Yokoyama R."/>
            <person name="Yoshitake Y."/>
            <person name="Yotsui I."/>
            <person name="Zachgo S."/>
            <person name="Schmutz J."/>
        </authorList>
    </citation>
    <scope>NUCLEOTIDE SEQUENCE [LARGE SCALE GENOMIC DNA]</scope>
    <source>
        <strain evidence="6">Tak-1</strain>
    </source>
</reference>
<dbReference type="Proteomes" id="UP000244005">
    <property type="component" value="Unassembled WGS sequence"/>
</dbReference>